<accession>A0ABY3W7E0</accession>
<name>A0ABY3W7E0_9MICC</name>
<dbReference type="Pfam" id="PF19493">
    <property type="entry name" value="Trypco1"/>
    <property type="match status" value="1"/>
</dbReference>
<feature type="domain" description="Trypsin-co-occurring" evidence="1">
    <location>
        <begin position="10"/>
        <end position="100"/>
    </location>
</feature>
<sequence length="110" mass="11586">MSEVLRYELGSGSVLVEVDEDSYGVDHPLRNEQGIVDAGRRLEDALTAVRPAAAAAVEALAELAPEHMEIQFGVKLSGAAGAIIARNSADSHFIVRMAWSAGSVPGPDEE</sequence>
<dbReference type="InterPro" id="IPR045794">
    <property type="entry name" value="Trypco1"/>
</dbReference>
<keyword evidence="3" id="KW-1185">Reference proteome</keyword>
<evidence type="ECO:0000313" key="3">
    <source>
        <dbReference type="Proteomes" id="UP000829069"/>
    </source>
</evidence>
<dbReference type="RefSeq" id="WP_241912773.1">
    <property type="nucleotide sequence ID" value="NZ_CP093326.1"/>
</dbReference>
<gene>
    <name evidence="2" type="ORF">MNQ99_09510</name>
</gene>
<reference evidence="2 3" key="1">
    <citation type="submission" date="2022-03" db="EMBL/GenBank/DDBJ databases">
        <title>Isotopic signatures of nitrous oxide derived from detoxification processes.</title>
        <authorList>
            <person name="Behrendt U."/>
            <person name="Buchen C."/>
            <person name="Well R."/>
            <person name="Ulrich A."/>
            <person name="Rohe L."/>
            <person name="Kolb S."/>
            <person name="Schloter M."/>
            <person name="Horn M.A."/>
            <person name="Augustin J."/>
        </authorList>
    </citation>
    <scope>NUCLEOTIDE SEQUENCE [LARGE SCALE GENOMIC DNA]</scope>
    <source>
        <strain evidence="2 3">S4-C24</strain>
    </source>
</reference>
<evidence type="ECO:0000259" key="1">
    <source>
        <dbReference type="Pfam" id="PF19493"/>
    </source>
</evidence>
<dbReference type="NCBIfam" id="NF041216">
    <property type="entry name" value="CU044_2847_fam"/>
    <property type="match status" value="1"/>
</dbReference>
<dbReference type="Proteomes" id="UP000829069">
    <property type="component" value="Chromosome"/>
</dbReference>
<protein>
    <recommendedName>
        <fullName evidence="1">Trypsin-co-occurring domain-containing protein</fullName>
    </recommendedName>
</protein>
<proteinExistence type="predicted"/>
<organism evidence="2 3">
    <name type="scientific">Arthrobacter sulfonylureivorans</name>
    <dbReference type="NCBI Taxonomy" id="2486855"/>
    <lineage>
        <taxon>Bacteria</taxon>
        <taxon>Bacillati</taxon>
        <taxon>Actinomycetota</taxon>
        <taxon>Actinomycetes</taxon>
        <taxon>Micrococcales</taxon>
        <taxon>Micrococcaceae</taxon>
        <taxon>Arthrobacter</taxon>
    </lineage>
</organism>
<evidence type="ECO:0000313" key="2">
    <source>
        <dbReference type="EMBL" id="UNK44252.1"/>
    </source>
</evidence>
<dbReference type="EMBL" id="CP093326">
    <property type="protein sequence ID" value="UNK44252.1"/>
    <property type="molecule type" value="Genomic_DNA"/>
</dbReference>